<comment type="caution">
    <text evidence="1">The sequence shown here is derived from an EMBL/GenBank/DDBJ whole genome shotgun (WGS) entry which is preliminary data.</text>
</comment>
<proteinExistence type="predicted"/>
<reference evidence="1" key="1">
    <citation type="journal article" date="2023" name="G3 (Bethesda)">
        <title>Whole genome assemblies of Zophobas morio and Tenebrio molitor.</title>
        <authorList>
            <person name="Kaur S."/>
            <person name="Stinson S.A."/>
            <person name="diCenzo G.C."/>
        </authorList>
    </citation>
    <scope>NUCLEOTIDE SEQUENCE</scope>
    <source>
        <strain evidence="1">QUZm001</strain>
    </source>
</reference>
<protein>
    <submittedName>
        <fullName evidence="1">Uncharacterized protein</fullName>
    </submittedName>
</protein>
<keyword evidence="2" id="KW-1185">Reference proteome</keyword>
<evidence type="ECO:0000313" key="2">
    <source>
        <dbReference type="Proteomes" id="UP001168821"/>
    </source>
</evidence>
<name>A0AA38IRD2_9CUCU</name>
<dbReference type="EMBL" id="JALNTZ010000002">
    <property type="protein sequence ID" value="KAJ3660505.1"/>
    <property type="molecule type" value="Genomic_DNA"/>
</dbReference>
<gene>
    <name evidence="1" type="ORF">Zmor_004950</name>
</gene>
<dbReference type="Proteomes" id="UP001168821">
    <property type="component" value="Unassembled WGS sequence"/>
</dbReference>
<organism evidence="1 2">
    <name type="scientific">Zophobas morio</name>
    <dbReference type="NCBI Taxonomy" id="2755281"/>
    <lineage>
        <taxon>Eukaryota</taxon>
        <taxon>Metazoa</taxon>
        <taxon>Ecdysozoa</taxon>
        <taxon>Arthropoda</taxon>
        <taxon>Hexapoda</taxon>
        <taxon>Insecta</taxon>
        <taxon>Pterygota</taxon>
        <taxon>Neoptera</taxon>
        <taxon>Endopterygota</taxon>
        <taxon>Coleoptera</taxon>
        <taxon>Polyphaga</taxon>
        <taxon>Cucujiformia</taxon>
        <taxon>Tenebrionidae</taxon>
        <taxon>Zophobas</taxon>
    </lineage>
</organism>
<sequence length="93" mass="10426">MWFKLPTLMAAALTNSNDLSLSVSGECRGAERKGHISPGGDERRTYSQQVKTRMFTHQFIAIDLHLITKGKLTLIFAPAHRKLVSDTFINPKN</sequence>
<evidence type="ECO:0000313" key="1">
    <source>
        <dbReference type="EMBL" id="KAJ3660505.1"/>
    </source>
</evidence>
<dbReference type="AlphaFoldDB" id="A0AA38IRD2"/>
<accession>A0AA38IRD2</accession>